<dbReference type="RefSeq" id="WP_255330975.1">
    <property type="nucleotide sequence ID" value="NZ_JAKZEU010000007.1"/>
</dbReference>
<protein>
    <submittedName>
        <fullName evidence="3">DUF927 domain-containing protein</fullName>
    </submittedName>
</protein>
<name>A0ABT1MWS5_9RHOB</name>
<proteinExistence type="predicted"/>
<dbReference type="EMBL" id="JAKZEU010000007">
    <property type="protein sequence ID" value="MCQ0971961.1"/>
    <property type="molecule type" value="Genomic_DNA"/>
</dbReference>
<comment type="caution">
    <text evidence="3">The sequence shown here is derived from an EMBL/GenBank/DDBJ whole genome shotgun (WGS) entry which is preliminary data.</text>
</comment>
<evidence type="ECO:0000256" key="1">
    <source>
        <dbReference type="SAM" id="MobiDB-lite"/>
    </source>
</evidence>
<evidence type="ECO:0000259" key="2">
    <source>
        <dbReference type="Pfam" id="PF06048"/>
    </source>
</evidence>
<feature type="region of interest" description="Disordered" evidence="1">
    <location>
        <begin position="586"/>
        <end position="605"/>
    </location>
</feature>
<keyword evidence="4" id="KW-1185">Reference proteome</keyword>
<gene>
    <name evidence="3" type="ORF">MLD63_16175</name>
</gene>
<organism evidence="3 4">
    <name type="scientific">Paracoccus albicereus</name>
    <dbReference type="NCBI Taxonomy" id="2922394"/>
    <lineage>
        <taxon>Bacteria</taxon>
        <taxon>Pseudomonadati</taxon>
        <taxon>Pseudomonadota</taxon>
        <taxon>Alphaproteobacteria</taxon>
        <taxon>Rhodobacterales</taxon>
        <taxon>Paracoccaceae</taxon>
        <taxon>Paracoccus</taxon>
    </lineage>
</organism>
<dbReference type="Proteomes" id="UP001203945">
    <property type="component" value="Unassembled WGS sequence"/>
</dbReference>
<dbReference type="Pfam" id="PF06048">
    <property type="entry name" value="DUF927"/>
    <property type="match status" value="1"/>
</dbReference>
<evidence type="ECO:0000313" key="4">
    <source>
        <dbReference type="Proteomes" id="UP001203945"/>
    </source>
</evidence>
<feature type="region of interest" description="Disordered" evidence="1">
    <location>
        <begin position="29"/>
        <end position="50"/>
    </location>
</feature>
<feature type="domain" description="DUF927" evidence="2">
    <location>
        <begin position="85"/>
        <end position="311"/>
    </location>
</feature>
<reference evidence="3 4" key="1">
    <citation type="submission" date="2022-03" db="EMBL/GenBank/DDBJ databases">
        <authorList>
            <person name="He Y."/>
        </authorList>
    </citation>
    <scope>NUCLEOTIDE SEQUENCE [LARGE SCALE GENOMIC DNA]</scope>
    <source>
        <strain evidence="3 4">TK19116</strain>
    </source>
</reference>
<accession>A0ABT1MWS5</accession>
<sequence length="618" mass="67551">MMSQNPAAEESPENHTPCCADIASLLPKRSSAEKRHQTTKTAGRQAESEAQDLTEFFDKIERGLPQRYFFHEESRTIFHENTPPDPICGPIRVVSEARRCDRSGWATEVEYLDADDTRKRTIILKGDLLSGRGPGFAHLLDTGLVFHAGRSSVATVLKRWRNTEHSWRTDAAGWFRDPAGHVSFVEADGRVHQPAEPNIDAVVHAQPIGPRMQPAGSLDGWQREVATLAIGNLALVFAISSALAGPLLRWGGIETAGFNLYGPSSSGKSLMLRLALSCSGPPKRLMPWAAAASGLHRLSAASQDGLLTLDAFPRDADAKLLKALLAIGDDAASGRILADQDPDGGQRWRRVLLSASELPLSRSLARKKKDVPSALATRLIDIPADHAPHGLVADLHGSGDGRTFARRLDEATQCHHGHLLGAFLERLVEDVPELRADLADRMPALTRDIQDHPSMAASLGRQPAVAERFALVAYAGELAIRFGLLPWPTGTARDAALELASRAHNRLDAINGDIEHSVGMIRDYIDRNAERIADLDLNEAIDIPPDAVGWKDENNIYLLKQPVEEELDDADTLWSNLAEADILKPGGEKRSLQSRMPASKVRGRPRCYRLDSDELAKD</sequence>
<evidence type="ECO:0000313" key="3">
    <source>
        <dbReference type="EMBL" id="MCQ0971961.1"/>
    </source>
</evidence>
<dbReference type="InterPro" id="IPR009270">
    <property type="entry name" value="DUF927"/>
</dbReference>